<keyword evidence="2" id="KW-1185">Reference proteome</keyword>
<comment type="caution">
    <text evidence="1">The sequence shown here is derived from an EMBL/GenBank/DDBJ whole genome shotgun (WGS) entry which is preliminary data.</text>
</comment>
<dbReference type="Proteomes" id="UP001157091">
    <property type="component" value="Unassembled WGS sequence"/>
</dbReference>
<reference evidence="2" key="1">
    <citation type="journal article" date="2019" name="Int. J. Syst. Evol. Microbiol.">
        <title>The Global Catalogue of Microorganisms (GCM) 10K type strain sequencing project: providing services to taxonomists for standard genome sequencing and annotation.</title>
        <authorList>
            <consortium name="The Broad Institute Genomics Platform"/>
            <consortium name="The Broad Institute Genome Sequencing Center for Infectious Disease"/>
            <person name="Wu L."/>
            <person name="Ma J."/>
        </authorList>
    </citation>
    <scope>NUCLEOTIDE SEQUENCE [LARGE SCALE GENOMIC DNA]</scope>
    <source>
        <strain evidence="2">NBRC 106348</strain>
    </source>
</reference>
<dbReference type="RefSeq" id="WP_284293427.1">
    <property type="nucleotide sequence ID" value="NZ_BSUK01000001.1"/>
</dbReference>
<accession>A0ABQ6I1W0</accession>
<name>A0ABQ6I1W0_9MICO</name>
<proteinExistence type="predicted"/>
<sequence>MLSTHETETVAAQGRSVQARQLAEKIRLSAERTYGASRPEIRGLLEGWMISNYELLIEATEPANVYKVHPGQLNYSDVRRRAFERASGRLVDRPQDLSWYSDEWFTLFAFTPDAYQRLIDATGPGLKAPKGTSFYAIARQVGGVPRLVASAQEAHEAADAARSRGYHDDASTDVDRILAEAQAKGWATVANT</sequence>
<organism evidence="1 2">
    <name type="scientific">Luteimicrobium album</name>
    <dbReference type="NCBI Taxonomy" id="1054550"/>
    <lineage>
        <taxon>Bacteria</taxon>
        <taxon>Bacillati</taxon>
        <taxon>Actinomycetota</taxon>
        <taxon>Actinomycetes</taxon>
        <taxon>Micrococcales</taxon>
        <taxon>Luteimicrobium</taxon>
    </lineage>
</organism>
<gene>
    <name evidence="1" type="ORF">GCM10025864_24400</name>
</gene>
<dbReference type="EMBL" id="BSUK01000001">
    <property type="protein sequence ID" value="GMA24681.1"/>
    <property type="molecule type" value="Genomic_DNA"/>
</dbReference>
<evidence type="ECO:0000313" key="1">
    <source>
        <dbReference type="EMBL" id="GMA24681.1"/>
    </source>
</evidence>
<protein>
    <submittedName>
        <fullName evidence="1">Uncharacterized protein</fullName>
    </submittedName>
</protein>
<evidence type="ECO:0000313" key="2">
    <source>
        <dbReference type="Proteomes" id="UP001157091"/>
    </source>
</evidence>